<dbReference type="PANTHER" id="PTHR46825:SF8">
    <property type="entry name" value="BETA-LACTAMASE-RELATED"/>
    <property type="match status" value="1"/>
</dbReference>
<dbReference type="InterPro" id="IPR012338">
    <property type="entry name" value="Beta-lactam/transpept-like"/>
</dbReference>
<dbReference type="Proteomes" id="UP000238042">
    <property type="component" value="Unassembled WGS sequence"/>
</dbReference>
<dbReference type="PANTHER" id="PTHR46825">
    <property type="entry name" value="D-ALANYL-D-ALANINE-CARBOXYPEPTIDASE/ENDOPEPTIDASE AMPH"/>
    <property type="match status" value="1"/>
</dbReference>
<protein>
    <recommendedName>
        <fullName evidence="1">Beta-lactamase-related domain-containing protein</fullName>
    </recommendedName>
</protein>
<dbReference type="InterPro" id="IPR050491">
    <property type="entry name" value="AmpC-like"/>
</dbReference>
<reference evidence="2 3" key="1">
    <citation type="submission" date="2018-02" db="EMBL/GenBank/DDBJ databases">
        <title>Genome sequences of Apibacter spp., gut symbionts of Asian honey bees.</title>
        <authorList>
            <person name="Kwong W.K."/>
            <person name="Steele M.I."/>
            <person name="Moran N.A."/>
        </authorList>
    </citation>
    <scope>NUCLEOTIDE SEQUENCE [LARGE SCALE GENOMIC DNA]</scope>
    <source>
        <strain evidence="3">wkB301</strain>
    </source>
</reference>
<dbReference type="Gene3D" id="3.40.710.10">
    <property type="entry name" value="DD-peptidase/beta-lactamase superfamily"/>
    <property type="match status" value="1"/>
</dbReference>
<dbReference type="Pfam" id="PF00144">
    <property type="entry name" value="Beta-lactamase"/>
    <property type="match status" value="1"/>
</dbReference>
<gene>
    <name evidence="2" type="ORF">C4S77_03555</name>
</gene>
<organism evidence="2 3">
    <name type="scientific">Apibacter adventoris</name>
    <dbReference type="NCBI Taxonomy" id="1679466"/>
    <lineage>
        <taxon>Bacteria</taxon>
        <taxon>Pseudomonadati</taxon>
        <taxon>Bacteroidota</taxon>
        <taxon>Flavobacteriia</taxon>
        <taxon>Flavobacteriales</taxon>
        <taxon>Weeksellaceae</taxon>
        <taxon>Apibacter</taxon>
    </lineage>
</organism>
<dbReference type="SUPFAM" id="SSF56601">
    <property type="entry name" value="beta-lactamase/transpeptidase-like"/>
    <property type="match status" value="1"/>
</dbReference>
<evidence type="ECO:0000259" key="1">
    <source>
        <dbReference type="Pfam" id="PF00144"/>
    </source>
</evidence>
<dbReference type="OrthoDB" id="9793489at2"/>
<accession>A0A2S8AF27</accession>
<dbReference type="EMBL" id="PSZM01000024">
    <property type="protein sequence ID" value="PQL94249.1"/>
    <property type="molecule type" value="Genomic_DNA"/>
</dbReference>
<comment type="caution">
    <text evidence="2">The sequence shown here is derived from an EMBL/GenBank/DDBJ whole genome shotgun (WGS) entry which is preliminary data.</text>
</comment>
<evidence type="ECO:0000313" key="3">
    <source>
        <dbReference type="Proteomes" id="UP000238042"/>
    </source>
</evidence>
<feature type="domain" description="Beta-lactamase-related" evidence="1">
    <location>
        <begin position="2"/>
        <end position="236"/>
    </location>
</feature>
<keyword evidence="3" id="KW-1185">Reference proteome</keyword>
<proteinExistence type="predicted"/>
<dbReference type="RefSeq" id="WP_105246114.1">
    <property type="nucleotide sequence ID" value="NZ_PSZM01000024.1"/>
</dbReference>
<name>A0A2S8AF27_9FLAO</name>
<evidence type="ECO:0000313" key="2">
    <source>
        <dbReference type="EMBL" id="PQL94249.1"/>
    </source>
</evidence>
<dbReference type="InterPro" id="IPR001466">
    <property type="entry name" value="Beta-lactam-related"/>
</dbReference>
<sequence length="238" mass="26908">MKLDDNISKCYNFPFKDNIELNFKSLSNHTSGLSALPSNLNALNYLKLSTKENFVNPYKEYNKNDLYSYLQKDLDSIQLSHKQYKYSNLGVGILGYTLSLVEGENLEDLFEEKIFEKYEMTSSFTNISKVKGSLVCGLDDGNTIKNWEWNSDVLLGAGGILSTTNDLSKFAKAQFDSTNVELALTRTPTYILNERIEVALGWHIIKSEDNKELYWHNGATGGYSSSMVLDIAHKCGLY</sequence>
<dbReference type="AlphaFoldDB" id="A0A2S8AF27"/>